<gene>
    <name evidence="1" type="ORF">HCT14_04500</name>
</gene>
<dbReference type="Proteomes" id="UP000711995">
    <property type="component" value="Unassembled WGS sequence"/>
</dbReference>
<accession>A0A968G900</accession>
<keyword evidence="2" id="KW-1185">Reference proteome</keyword>
<dbReference type="RefSeq" id="WP_167700348.1">
    <property type="nucleotide sequence ID" value="NZ_CP118174.1"/>
</dbReference>
<evidence type="ECO:0000313" key="1">
    <source>
        <dbReference type="EMBL" id="NIZ40767.1"/>
    </source>
</evidence>
<dbReference type="EMBL" id="JAATLJ010000001">
    <property type="protein sequence ID" value="NIZ40767.1"/>
    <property type="molecule type" value="Genomic_DNA"/>
</dbReference>
<reference evidence="1 2" key="1">
    <citation type="submission" date="2020-03" db="EMBL/GenBank/DDBJ databases">
        <title>Spirochaetal bacteria isolated from arthropods constitute a novel genus Entomospira genus novum within the order Spirochaetales.</title>
        <authorList>
            <person name="Grana-Miraglia L."/>
            <person name="Sikutova S."/>
            <person name="Fingerle V."/>
            <person name="Sing A."/>
            <person name="Castillo-Ramirez S."/>
            <person name="Margos G."/>
            <person name="Rudolf I."/>
        </authorList>
    </citation>
    <scope>NUCLEOTIDE SEQUENCE [LARGE SCALE GENOMIC DNA]</scope>
    <source>
        <strain evidence="1 2">BR193</strain>
    </source>
</reference>
<name>A0A968G900_9SPIO</name>
<proteinExistence type="predicted"/>
<protein>
    <submittedName>
        <fullName evidence="1">Uncharacterized protein</fullName>
    </submittedName>
</protein>
<dbReference type="AlphaFoldDB" id="A0A968G900"/>
<evidence type="ECO:0000313" key="2">
    <source>
        <dbReference type="Proteomes" id="UP000711995"/>
    </source>
</evidence>
<organism evidence="1 2">
    <name type="scientific">Entomospira entomophila</name>
    <dbReference type="NCBI Taxonomy" id="2719988"/>
    <lineage>
        <taxon>Bacteria</taxon>
        <taxon>Pseudomonadati</taxon>
        <taxon>Spirochaetota</taxon>
        <taxon>Spirochaetia</taxon>
        <taxon>Spirochaetales</taxon>
        <taxon>Spirochaetaceae</taxon>
        <taxon>Entomospira</taxon>
    </lineage>
</organism>
<comment type="caution">
    <text evidence="1">The sequence shown here is derived from an EMBL/GenBank/DDBJ whole genome shotgun (WGS) entry which is preliminary data.</text>
</comment>
<sequence>MIDVILLKIKKHMDLHDEEQELIFLEAIDRFIKNQDVIAQPFIKLNIEHLISGYIAENDYMSQSFIDNLANITVDSATLTVQHQADTIYFIVRYLLAKRKEKTATRYCVLFLHDLTDTQRRSIDKLTLDYLEYFATYKKNSIESSDSEKTSMAGVYSGLEKFSSREILTPEFLENPFHPHFAEYDVAIHRILAMSSLAQNNQS</sequence>